<protein>
    <submittedName>
        <fullName evidence="2">Uncharacterized protein</fullName>
    </submittedName>
</protein>
<organism evidence="2 3">
    <name type="scientific">Fluctibacter halophilus</name>
    <dbReference type="NCBI Taxonomy" id="226011"/>
    <lineage>
        <taxon>Bacteria</taxon>
        <taxon>Pseudomonadati</taxon>
        <taxon>Pseudomonadota</taxon>
        <taxon>Gammaproteobacteria</taxon>
        <taxon>Alteromonadales</taxon>
        <taxon>Alteromonadaceae</taxon>
        <taxon>Fluctibacter</taxon>
    </lineage>
</organism>
<feature type="transmembrane region" description="Helical" evidence="1">
    <location>
        <begin position="46"/>
        <end position="68"/>
    </location>
</feature>
<feature type="transmembrane region" description="Helical" evidence="1">
    <location>
        <begin position="105"/>
        <end position="123"/>
    </location>
</feature>
<feature type="transmembrane region" description="Helical" evidence="1">
    <location>
        <begin position="135"/>
        <end position="160"/>
    </location>
</feature>
<name>A0ABS8G536_9ALTE</name>
<keyword evidence="1" id="KW-0472">Membrane</keyword>
<accession>A0ABS8G536</accession>
<keyword evidence="1" id="KW-0812">Transmembrane</keyword>
<dbReference type="Proteomes" id="UP001520878">
    <property type="component" value="Unassembled WGS sequence"/>
</dbReference>
<gene>
    <name evidence="2" type="ORF">LJ739_04995</name>
</gene>
<keyword evidence="1" id="KW-1133">Transmembrane helix</keyword>
<proteinExistence type="predicted"/>
<dbReference type="EMBL" id="JAJEWP010000001">
    <property type="protein sequence ID" value="MCC2615593.1"/>
    <property type="molecule type" value="Genomic_DNA"/>
</dbReference>
<keyword evidence="3" id="KW-1185">Reference proteome</keyword>
<evidence type="ECO:0000313" key="3">
    <source>
        <dbReference type="Proteomes" id="UP001520878"/>
    </source>
</evidence>
<feature type="transmembrane region" description="Helical" evidence="1">
    <location>
        <begin position="80"/>
        <end position="99"/>
    </location>
</feature>
<evidence type="ECO:0000256" key="1">
    <source>
        <dbReference type="SAM" id="Phobius"/>
    </source>
</evidence>
<evidence type="ECO:0000313" key="2">
    <source>
        <dbReference type="EMBL" id="MCC2615593.1"/>
    </source>
</evidence>
<comment type="caution">
    <text evidence="2">The sequence shown here is derived from an EMBL/GenBank/DDBJ whole genome shotgun (WGS) entry which is preliminary data.</text>
</comment>
<dbReference type="RefSeq" id="WP_229157597.1">
    <property type="nucleotide sequence ID" value="NZ_JAJEWP010000001.1"/>
</dbReference>
<reference evidence="2 3" key="1">
    <citation type="submission" date="2021-10" db="EMBL/GenBank/DDBJ databases">
        <title>Draft genome of Aestuariibacter halophilus JC2043.</title>
        <authorList>
            <person name="Emsley S.A."/>
            <person name="Pfannmuller K.M."/>
            <person name="Ushijima B."/>
            <person name="Saw J.H."/>
            <person name="Videau P."/>
        </authorList>
    </citation>
    <scope>NUCLEOTIDE SEQUENCE [LARGE SCALE GENOMIC DNA]</scope>
    <source>
        <strain evidence="2 3">JC2043</strain>
    </source>
</reference>
<feature type="transmembrane region" description="Helical" evidence="1">
    <location>
        <begin position="20"/>
        <end position="40"/>
    </location>
</feature>
<sequence length="179" mass="19862">MTVKVHPFFHDVFGEQQTVFDVTATLLFAVVGTLVIYHLMPIPLQSWQGWLALLLIADVLAGCVANFTRGTNAFYAARPKNRRIFIAVHVHLLAIAWLLELPWQGVLTVWGYTMVAAALVNALHGSQRQRFCGALLWCVGLVLITVLALPPGVFLVSALFMTKVVYSFAVDHYPDLTAR</sequence>